<dbReference type="GO" id="GO:0008104">
    <property type="term" value="P:intracellular protein localization"/>
    <property type="evidence" value="ECO:0000318"/>
    <property type="project" value="GO_Central"/>
</dbReference>
<feature type="compositionally biased region" description="Basic and acidic residues" evidence="2">
    <location>
        <begin position="319"/>
        <end position="332"/>
    </location>
</feature>
<dbReference type="STRING" id="71139.A0A059BU10"/>
<dbReference type="KEGG" id="egr:104449868"/>
<name>A0A059BU10_EUCGR</name>
<dbReference type="Pfam" id="PF03398">
    <property type="entry name" value="Ist1"/>
    <property type="match status" value="1"/>
</dbReference>
<gene>
    <name evidence="3" type="ORF">EUGRSUZ_F03020</name>
</gene>
<protein>
    <recommendedName>
        <fullName evidence="4">IST1-like protein</fullName>
    </recommendedName>
</protein>
<comment type="similarity">
    <text evidence="1">Belongs to the IST1 family.</text>
</comment>
<evidence type="ECO:0000256" key="2">
    <source>
        <dbReference type="SAM" id="MobiDB-lite"/>
    </source>
</evidence>
<feature type="compositionally biased region" description="Low complexity" evidence="2">
    <location>
        <begin position="259"/>
        <end position="268"/>
    </location>
</feature>
<dbReference type="GO" id="GO:0015031">
    <property type="term" value="P:protein transport"/>
    <property type="evidence" value="ECO:0007669"/>
    <property type="project" value="InterPro"/>
</dbReference>
<dbReference type="FunFam" id="1.20.1260.60:FF:000002">
    <property type="entry name" value="Vacuolar protein sorting-associated protein IST1"/>
    <property type="match status" value="1"/>
</dbReference>
<proteinExistence type="inferred from homology"/>
<dbReference type="InterPro" id="IPR005061">
    <property type="entry name" value="Ist1"/>
</dbReference>
<feature type="compositionally biased region" description="Basic and acidic residues" evidence="2">
    <location>
        <begin position="202"/>
        <end position="232"/>
    </location>
</feature>
<dbReference type="EMBL" id="KK198758">
    <property type="protein sequence ID" value="KCW69602.1"/>
    <property type="molecule type" value="Genomic_DNA"/>
</dbReference>
<feature type="compositionally biased region" description="Basic and acidic residues" evidence="2">
    <location>
        <begin position="276"/>
        <end position="287"/>
    </location>
</feature>
<evidence type="ECO:0000313" key="3">
    <source>
        <dbReference type="EMBL" id="KCW69602.1"/>
    </source>
</evidence>
<dbReference type="OMA" id="VMYKQRE"/>
<dbReference type="PANTHER" id="PTHR12161:SF60">
    <property type="entry name" value="REGULATOR OF VPS4 ACTIVITY IN THE MVB PATHWAY PROTEIN"/>
    <property type="match status" value="1"/>
</dbReference>
<evidence type="ECO:0000256" key="1">
    <source>
        <dbReference type="ARBA" id="ARBA00005536"/>
    </source>
</evidence>
<dbReference type="Gramene" id="KCW69602">
    <property type="protein sequence ID" value="KCW69602"/>
    <property type="gene ID" value="EUGRSUZ_F03020"/>
</dbReference>
<dbReference type="eggNOG" id="KOG2027">
    <property type="taxonomic scope" value="Eukaryota"/>
</dbReference>
<dbReference type="Gene3D" id="1.20.1260.60">
    <property type="entry name" value="Vacuolar protein sorting-associated protein Ist1"/>
    <property type="match status" value="1"/>
</dbReference>
<accession>A0A059BU10</accession>
<dbReference type="AlphaFoldDB" id="A0A059BU10"/>
<evidence type="ECO:0008006" key="4">
    <source>
        <dbReference type="Google" id="ProtNLM"/>
    </source>
</evidence>
<feature type="compositionally biased region" description="Basic and acidic residues" evidence="2">
    <location>
        <begin position="342"/>
        <end position="355"/>
    </location>
</feature>
<reference evidence="3" key="1">
    <citation type="submission" date="2013-07" db="EMBL/GenBank/DDBJ databases">
        <title>The genome of Eucalyptus grandis.</title>
        <authorList>
            <person name="Schmutz J."/>
            <person name="Hayes R."/>
            <person name="Myburg A."/>
            <person name="Tuskan G."/>
            <person name="Grattapaglia D."/>
            <person name="Rokhsar D.S."/>
        </authorList>
    </citation>
    <scope>NUCLEOTIDE SEQUENCE</scope>
    <source>
        <tissue evidence="3">Leaf extractions</tissue>
    </source>
</reference>
<sequence>MFDSLLKSKFHNKCKTAMKLTKTRLETIMKKRKAMEKYLRKDIADLLRNGLDTNAYGRAEGLLIEQNMTSCYHLIEQFSGCILGQLLVMEKQSECPEECREAIASLMYAAARFADLPELRELRSLFADRYGKSLEPFVNKEFVEKMRTPERTKDMKLQLMHDIALEFSVDWDSKALEQKLYNPTTHDQEKSKVGSSGNNADNDYKQHKSKDRADSKRESDYAEDKPQKDKLDPFASKRNGRDLPFYGRKGVTEDTDKLSSSSSSSSSSEAEVISPPKKEFAHRDKPKYSSSLSGSPSEEEASHKKPLSYRDVPPPYVKAKTERNRSITDEPPRNTASGLVDKNCEAKKPVGEAKPKPRSVRQRPLPPPPGRESELTSRATQINDEEEKSLDGLLMRYSKKQLPYELSEKPRGSLKPPPKLRTYQENGEPMRRKSTKSDGFAPPARVVSLPPEPTSPDEAAESAKGHCRSTSLQPDILAGHVHPNLPDCDDLAARIAAFRRR</sequence>
<organism evidence="3">
    <name type="scientific">Eucalyptus grandis</name>
    <name type="common">Flooded gum</name>
    <dbReference type="NCBI Taxonomy" id="71139"/>
    <lineage>
        <taxon>Eukaryota</taxon>
        <taxon>Viridiplantae</taxon>
        <taxon>Streptophyta</taxon>
        <taxon>Embryophyta</taxon>
        <taxon>Tracheophyta</taxon>
        <taxon>Spermatophyta</taxon>
        <taxon>Magnoliopsida</taxon>
        <taxon>eudicotyledons</taxon>
        <taxon>Gunneridae</taxon>
        <taxon>Pentapetalae</taxon>
        <taxon>rosids</taxon>
        <taxon>malvids</taxon>
        <taxon>Myrtales</taxon>
        <taxon>Myrtaceae</taxon>
        <taxon>Myrtoideae</taxon>
        <taxon>Eucalypteae</taxon>
        <taxon>Eucalyptus</taxon>
    </lineage>
</organism>
<dbReference type="OrthoDB" id="29853at2759"/>
<dbReference type="InterPro" id="IPR042277">
    <property type="entry name" value="IST1-like"/>
</dbReference>
<dbReference type="InParanoid" id="A0A059BU10"/>
<dbReference type="PANTHER" id="PTHR12161">
    <property type="entry name" value="IST1 FAMILY MEMBER"/>
    <property type="match status" value="1"/>
</dbReference>
<feature type="region of interest" description="Disordered" evidence="2">
    <location>
        <begin position="182"/>
        <end position="468"/>
    </location>
</feature>